<evidence type="ECO:0000313" key="3">
    <source>
        <dbReference type="Proteomes" id="UP000445696"/>
    </source>
</evidence>
<dbReference type="AlphaFoldDB" id="A0A845MDJ6"/>
<evidence type="ECO:0000313" key="2">
    <source>
        <dbReference type="EMBL" id="MZR21755.1"/>
    </source>
</evidence>
<dbReference type="SMART" id="SM00028">
    <property type="entry name" value="TPR"/>
    <property type="match status" value="3"/>
</dbReference>
<evidence type="ECO:0008006" key="4">
    <source>
        <dbReference type="Google" id="ProtNLM"/>
    </source>
</evidence>
<dbReference type="Pfam" id="PF13181">
    <property type="entry name" value="TPR_8"/>
    <property type="match status" value="1"/>
</dbReference>
<sequence>MTEFDLGSYSRDITVASPVAKKEFDQGLIWLYGYNHEAAVECFERAIEADPNCGLAHWGVAYGVGPNYNKPWEFFNPEERVAALKRAHEAISCARNLRDSLRPVEVALIDAIGDRFPDDPEIEDYAPWNDAFSDAMRKVHAEHNHDLDVVCLFAEALMNRTPWLLWDLATGEPREGASTREAQAALEAAFDGLPGAWDHPGLLHMYIHLMEMSPTPEKALRHGDRLVDLVPDSGHLVHMATHIDVLCGDYQNVVWRNRRAAEIDRKYENVAGAQNFYTLYRIHNVHFEAYGAMFLGQPDKALAASEELMRMLPESVVRFMPEFFEAFYGKKIHVMVRFGQWKEILEEPFPDDQELYSYTTAAMRQARAIAFANLGRLAEAEEERKLALKAFDVVQEGRMVFNNTSQDVLKVGEAMMDGEIAFKSGRTEEGLDHLRRSVELDDNLLYDEPWGWMQPTRHALGALLMEDGRFEEAEAVYRADLGLDDTLARACQHPRNVWSLHGLHECLNRRGELTEATHIRRLLDQAVARATVPIHASCYCRKRAKAAA</sequence>
<dbReference type="EMBL" id="WTVA01000002">
    <property type="protein sequence ID" value="MZR21755.1"/>
    <property type="molecule type" value="Genomic_DNA"/>
</dbReference>
<keyword evidence="1" id="KW-0802">TPR repeat</keyword>
<organism evidence="2 3">
    <name type="scientific">Sneathiella chungangensis</name>
    <dbReference type="NCBI Taxonomy" id="1418234"/>
    <lineage>
        <taxon>Bacteria</taxon>
        <taxon>Pseudomonadati</taxon>
        <taxon>Pseudomonadota</taxon>
        <taxon>Alphaproteobacteria</taxon>
        <taxon>Sneathiellales</taxon>
        <taxon>Sneathiellaceae</taxon>
        <taxon>Sneathiella</taxon>
    </lineage>
</organism>
<feature type="repeat" description="TPR" evidence="1">
    <location>
        <begin position="20"/>
        <end position="53"/>
    </location>
</feature>
<dbReference type="SUPFAM" id="SSF48452">
    <property type="entry name" value="TPR-like"/>
    <property type="match status" value="2"/>
</dbReference>
<evidence type="ECO:0000256" key="1">
    <source>
        <dbReference type="PROSITE-ProRule" id="PRU00339"/>
    </source>
</evidence>
<reference evidence="2 3" key="1">
    <citation type="journal article" date="2014" name="Int. J. Syst. Evol. Microbiol.">
        <title>Sneathiella chungangensis sp. nov., isolated from a marine sand, and emended description of the genus Sneathiella.</title>
        <authorList>
            <person name="Siamphan C."/>
            <person name="Kim H."/>
            <person name="Lee J.S."/>
            <person name="Kim W."/>
        </authorList>
    </citation>
    <scope>NUCLEOTIDE SEQUENCE [LARGE SCALE GENOMIC DNA]</scope>
    <source>
        <strain evidence="2 3">KCTC 32476</strain>
    </source>
</reference>
<dbReference type="OrthoDB" id="9778494at2"/>
<comment type="caution">
    <text evidence="2">The sequence shown here is derived from an EMBL/GenBank/DDBJ whole genome shotgun (WGS) entry which is preliminary data.</text>
</comment>
<proteinExistence type="predicted"/>
<dbReference type="Proteomes" id="UP000445696">
    <property type="component" value="Unassembled WGS sequence"/>
</dbReference>
<dbReference type="PROSITE" id="PS50005">
    <property type="entry name" value="TPR"/>
    <property type="match status" value="1"/>
</dbReference>
<protein>
    <recommendedName>
        <fullName evidence="4">Tetratricopeptide repeat protein</fullName>
    </recommendedName>
</protein>
<keyword evidence="3" id="KW-1185">Reference proteome</keyword>
<dbReference type="RefSeq" id="WP_161338194.1">
    <property type="nucleotide sequence ID" value="NZ_JBHSDG010000001.1"/>
</dbReference>
<dbReference type="PANTHER" id="PTHR45588:SF1">
    <property type="entry name" value="WW DOMAIN-CONTAINING PROTEIN"/>
    <property type="match status" value="1"/>
</dbReference>
<gene>
    <name evidence="2" type="ORF">GQF03_05380</name>
</gene>
<dbReference type="Gene3D" id="1.25.40.10">
    <property type="entry name" value="Tetratricopeptide repeat domain"/>
    <property type="match status" value="2"/>
</dbReference>
<dbReference type="InterPro" id="IPR019734">
    <property type="entry name" value="TPR_rpt"/>
</dbReference>
<name>A0A845MDJ6_9PROT</name>
<dbReference type="InterPro" id="IPR011990">
    <property type="entry name" value="TPR-like_helical_dom_sf"/>
</dbReference>
<accession>A0A845MDJ6</accession>
<dbReference type="PANTHER" id="PTHR45588">
    <property type="entry name" value="TPR DOMAIN-CONTAINING PROTEIN"/>
    <property type="match status" value="1"/>
</dbReference>